<name>A0ABV9Z7F7_9HYPH</name>
<evidence type="ECO:0000313" key="4">
    <source>
        <dbReference type="Proteomes" id="UP001595796"/>
    </source>
</evidence>
<dbReference type="Gene3D" id="3.10.620.30">
    <property type="match status" value="1"/>
</dbReference>
<feature type="region of interest" description="Disordered" evidence="1">
    <location>
        <begin position="271"/>
        <end position="296"/>
    </location>
</feature>
<comment type="caution">
    <text evidence="3">The sequence shown here is derived from an EMBL/GenBank/DDBJ whole genome shotgun (WGS) entry which is preliminary data.</text>
</comment>
<dbReference type="Pfam" id="PF06035">
    <property type="entry name" value="Peptidase_C93"/>
    <property type="match status" value="1"/>
</dbReference>
<evidence type="ECO:0000313" key="3">
    <source>
        <dbReference type="EMBL" id="MFC5069430.1"/>
    </source>
</evidence>
<dbReference type="RefSeq" id="WP_114958710.1">
    <property type="nucleotide sequence ID" value="NZ_JBHSJF010000007.1"/>
</dbReference>
<protein>
    <submittedName>
        <fullName evidence="3">Transglutaminase-like cysteine peptidase</fullName>
    </submittedName>
</protein>
<gene>
    <name evidence="3" type="ORF">ACFPFW_15540</name>
</gene>
<feature type="chain" id="PRO_5047067991" evidence="2">
    <location>
        <begin position="27"/>
        <end position="296"/>
    </location>
</feature>
<feature type="signal peptide" evidence="2">
    <location>
        <begin position="1"/>
        <end position="26"/>
    </location>
</feature>
<dbReference type="PANTHER" id="PTHR39327:SF1">
    <property type="entry name" value="BLR5470 PROTEIN"/>
    <property type="match status" value="1"/>
</dbReference>
<dbReference type="SUPFAM" id="SSF54001">
    <property type="entry name" value="Cysteine proteinases"/>
    <property type="match status" value="1"/>
</dbReference>
<keyword evidence="4" id="KW-1185">Reference proteome</keyword>
<dbReference type="Proteomes" id="UP001595796">
    <property type="component" value="Unassembled WGS sequence"/>
</dbReference>
<reference evidence="4" key="1">
    <citation type="journal article" date="2019" name="Int. J. Syst. Evol. Microbiol.">
        <title>The Global Catalogue of Microorganisms (GCM) 10K type strain sequencing project: providing services to taxonomists for standard genome sequencing and annotation.</title>
        <authorList>
            <consortium name="The Broad Institute Genomics Platform"/>
            <consortium name="The Broad Institute Genome Sequencing Center for Infectious Disease"/>
            <person name="Wu L."/>
            <person name="Ma J."/>
        </authorList>
    </citation>
    <scope>NUCLEOTIDE SEQUENCE [LARGE SCALE GENOMIC DNA]</scope>
    <source>
        <strain evidence="4">CGMCC 1.16444</strain>
    </source>
</reference>
<dbReference type="InterPro" id="IPR010319">
    <property type="entry name" value="Transglutaminase-like_Cys_pept"/>
</dbReference>
<organism evidence="3 4">
    <name type="scientific">Flaviflagellibacter deserti</name>
    <dbReference type="NCBI Taxonomy" id="2267266"/>
    <lineage>
        <taxon>Bacteria</taxon>
        <taxon>Pseudomonadati</taxon>
        <taxon>Pseudomonadota</taxon>
        <taxon>Alphaproteobacteria</taxon>
        <taxon>Hyphomicrobiales</taxon>
        <taxon>Flaviflagellibacter</taxon>
    </lineage>
</organism>
<accession>A0ABV9Z7F7</accession>
<keyword evidence="2" id="KW-0732">Signal</keyword>
<dbReference type="EMBL" id="JBHSJF010000007">
    <property type="protein sequence ID" value="MFC5069430.1"/>
    <property type="molecule type" value="Genomic_DNA"/>
</dbReference>
<evidence type="ECO:0000256" key="1">
    <source>
        <dbReference type="SAM" id="MobiDB-lite"/>
    </source>
</evidence>
<sequence>MFIRKREVFSSVFTPTVLLVSLTVGASGTDIQDKAQAEDTGSLAASQNDAQLSEFQAPEAGTPDLAGMQGALPQVARLGLKTTAPQGGVFASIAFRVGAKSAKPRIPAALGATADLQLPECGEMYCPSDKDDVLKAVETALGQSLEDKLFTVNSFVNRTIAYKSDNEVYGSLDHWSKPDETLSRGKGDCEDFALLKMAALRAAGVPDDSMTLVVLRDTRRNLFHAVLSVATDKGNFILDNVRDAILPDSSLPQYRALYSMNDRGTWIHGYPSDNKEAAGRTSIEAVQPGEGTERKS</sequence>
<evidence type="ECO:0000256" key="2">
    <source>
        <dbReference type="SAM" id="SignalP"/>
    </source>
</evidence>
<dbReference type="PANTHER" id="PTHR39327">
    <property type="match status" value="1"/>
</dbReference>
<dbReference type="InterPro" id="IPR038765">
    <property type="entry name" value="Papain-like_cys_pep_sf"/>
</dbReference>
<proteinExistence type="predicted"/>